<evidence type="ECO:0000256" key="2">
    <source>
        <dbReference type="ARBA" id="ARBA00022475"/>
    </source>
</evidence>
<dbReference type="PANTHER" id="PTHR43875">
    <property type="entry name" value="MALTODEXTRIN IMPORT ATP-BINDING PROTEIN MSMX"/>
    <property type="match status" value="1"/>
</dbReference>
<evidence type="ECO:0000313" key="8">
    <source>
        <dbReference type="EMBL" id="GAA5528256.1"/>
    </source>
</evidence>
<evidence type="ECO:0000256" key="6">
    <source>
        <dbReference type="ARBA" id="ARBA00023136"/>
    </source>
</evidence>
<dbReference type="SUPFAM" id="SSF52540">
    <property type="entry name" value="P-loop containing nucleoside triphosphate hydrolases"/>
    <property type="match status" value="1"/>
</dbReference>
<dbReference type="Gene3D" id="3.40.50.300">
    <property type="entry name" value="P-loop containing nucleotide triphosphate hydrolases"/>
    <property type="match status" value="1"/>
</dbReference>
<dbReference type="InterPro" id="IPR003439">
    <property type="entry name" value="ABC_transporter-like_ATP-bd"/>
</dbReference>
<dbReference type="PANTHER" id="PTHR43875:SF15">
    <property type="entry name" value="TREHALOSE IMPORT ATP-BINDING PROTEIN SUGC"/>
    <property type="match status" value="1"/>
</dbReference>
<dbReference type="SUPFAM" id="SSF50331">
    <property type="entry name" value="MOP-like"/>
    <property type="match status" value="1"/>
</dbReference>
<dbReference type="EMBL" id="BAABRU010000006">
    <property type="protein sequence ID" value="GAA5528256.1"/>
    <property type="molecule type" value="Genomic_DNA"/>
</dbReference>
<gene>
    <name evidence="8" type="primary">potA_4</name>
    <name evidence="8" type="ORF">Hgul01_02054</name>
</gene>
<evidence type="ECO:0000256" key="1">
    <source>
        <dbReference type="ARBA" id="ARBA00022448"/>
    </source>
</evidence>
<dbReference type="InterPro" id="IPR003593">
    <property type="entry name" value="AAA+_ATPase"/>
</dbReference>
<keyword evidence="9" id="KW-1185">Reference proteome</keyword>
<feature type="domain" description="ABC transporter" evidence="7">
    <location>
        <begin position="11"/>
        <end position="248"/>
    </location>
</feature>
<keyword evidence="6" id="KW-0472">Membrane</keyword>
<comment type="caution">
    <text evidence="8">The sequence shown here is derived from an EMBL/GenBank/DDBJ whole genome shotgun (WGS) entry which is preliminary data.</text>
</comment>
<evidence type="ECO:0000256" key="4">
    <source>
        <dbReference type="ARBA" id="ARBA00022840"/>
    </source>
</evidence>
<dbReference type="InterPro" id="IPR013611">
    <property type="entry name" value="Transp-assoc_OB_typ2"/>
</dbReference>
<evidence type="ECO:0000256" key="3">
    <source>
        <dbReference type="ARBA" id="ARBA00022741"/>
    </source>
</evidence>
<proteinExistence type="predicted"/>
<dbReference type="SMART" id="SM00382">
    <property type="entry name" value="AAA"/>
    <property type="match status" value="1"/>
</dbReference>
<dbReference type="GO" id="GO:0005524">
    <property type="term" value="F:ATP binding"/>
    <property type="evidence" value="ECO:0007669"/>
    <property type="project" value="UniProtKB-KW"/>
</dbReference>
<keyword evidence="1" id="KW-0813">Transport</keyword>
<organism evidence="8 9">
    <name type="scientific">Herpetosiphon gulosus</name>
    <dbReference type="NCBI Taxonomy" id="1973496"/>
    <lineage>
        <taxon>Bacteria</taxon>
        <taxon>Bacillati</taxon>
        <taxon>Chloroflexota</taxon>
        <taxon>Chloroflexia</taxon>
        <taxon>Herpetosiphonales</taxon>
        <taxon>Herpetosiphonaceae</taxon>
        <taxon>Herpetosiphon</taxon>
    </lineage>
</organism>
<dbReference type="Pfam" id="PF00005">
    <property type="entry name" value="ABC_tran"/>
    <property type="match status" value="1"/>
</dbReference>
<keyword evidence="4 8" id="KW-0067">ATP-binding</keyword>
<dbReference type="InterPro" id="IPR008995">
    <property type="entry name" value="Mo/tungstate-bd_C_term_dom"/>
</dbReference>
<dbReference type="Pfam" id="PF08402">
    <property type="entry name" value="TOBE_2"/>
    <property type="match status" value="1"/>
</dbReference>
<dbReference type="InterPro" id="IPR047641">
    <property type="entry name" value="ABC_transpr_MalK/UgpC-like"/>
</dbReference>
<dbReference type="Gene3D" id="2.40.50.100">
    <property type="match status" value="1"/>
</dbReference>
<dbReference type="PROSITE" id="PS50893">
    <property type="entry name" value="ABC_TRANSPORTER_2"/>
    <property type="match status" value="1"/>
</dbReference>
<keyword evidence="5" id="KW-1278">Translocase</keyword>
<name>A0ABP9WYJ0_9CHLR</name>
<keyword evidence="3" id="KW-0547">Nucleotide-binding</keyword>
<dbReference type="InterPro" id="IPR027417">
    <property type="entry name" value="P-loop_NTPase"/>
</dbReference>
<dbReference type="InterPro" id="IPR017871">
    <property type="entry name" value="ABC_transporter-like_CS"/>
</dbReference>
<evidence type="ECO:0000259" key="7">
    <source>
        <dbReference type="PROSITE" id="PS50893"/>
    </source>
</evidence>
<keyword evidence="2" id="KW-1003">Cell membrane</keyword>
<protein>
    <submittedName>
        <fullName evidence="8">Spermidine/putrescine import ATP-binding protein PotA</fullName>
    </submittedName>
</protein>
<dbReference type="PROSITE" id="PS00211">
    <property type="entry name" value="ABC_TRANSPORTER_1"/>
    <property type="match status" value="1"/>
</dbReference>
<evidence type="ECO:0000256" key="5">
    <source>
        <dbReference type="ARBA" id="ARBA00022967"/>
    </source>
</evidence>
<evidence type="ECO:0000313" key="9">
    <source>
        <dbReference type="Proteomes" id="UP001428290"/>
    </source>
</evidence>
<dbReference type="RefSeq" id="WP_345721867.1">
    <property type="nucleotide sequence ID" value="NZ_BAABRU010000006.1"/>
</dbReference>
<dbReference type="Proteomes" id="UP001428290">
    <property type="component" value="Unassembled WGS sequence"/>
</dbReference>
<reference evidence="8 9" key="1">
    <citation type="submission" date="2024-02" db="EMBL/GenBank/DDBJ databases">
        <title>Herpetosiphon gulosus NBRC 112829.</title>
        <authorList>
            <person name="Ichikawa N."/>
            <person name="Katano-Makiyama Y."/>
            <person name="Hidaka K."/>
        </authorList>
    </citation>
    <scope>NUCLEOTIDE SEQUENCE [LARGE SCALE GENOMIC DNA]</scope>
    <source>
        <strain evidence="8 9">NBRC 112829</strain>
    </source>
</reference>
<accession>A0ABP9WYJ0</accession>
<sequence length="363" mass="39712">MSNIHHDSAGLTIEHLSKMYNRSAKALDDLSLSIQAGELVSFLGPSGCGKTTTLNCIAGLEHPDTGTIRVGDFVLTDSAKKLFLQPEDRQLGMVFQSYALWPHMTVADNVSFGLRVAKIASSEIKQRVATILELVGLGHVAERYPFQLSGGQQQRVALARAVVTEPRLLLLDEPLSNLDAKVREQARTWLRDIQKRLGITTVYVTHDQAEALAMSDKIAVMSAGKLEQFDTPQAIYEQPATRFVAEFIGATTFLPATVVQHAPTLSQVSLSDGTCLEVRTALKLQQHQTIDLGIRSERVQVATSDHQTNVIAGAIRSSDYLGAKWHHQVETSIGALMVETLDYTSGNVRIYLPPESLMVLKAA</sequence>